<gene>
    <name evidence="2" type="ORF">HA254_06605</name>
</gene>
<dbReference type="PANTHER" id="PTHR36179:SF2">
    <property type="entry name" value="LUD DOMAIN-CONTAINING PROTEIN"/>
    <property type="match status" value="1"/>
</dbReference>
<accession>A0A7J4J1M6</accession>
<feature type="domain" description="LUD" evidence="1">
    <location>
        <begin position="13"/>
        <end position="196"/>
    </location>
</feature>
<organism evidence="2 3">
    <name type="scientific">Candidatus Iainarchaeum sp</name>
    <dbReference type="NCBI Taxonomy" id="3101447"/>
    <lineage>
        <taxon>Archaea</taxon>
        <taxon>Candidatus Iainarchaeota</taxon>
        <taxon>Candidatus Iainarchaeia</taxon>
        <taxon>Candidatus Iainarchaeales</taxon>
        <taxon>Candidatus Iainarchaeaceae</taxon>
        <taxon>Candidatus Iainarchaeum</taxon>
    </lineage>
</organism>
<evidence type="ECO:0000313" key="2">
    <source>
        <dbReference type="EMBL" id="HIH10305.1"/>
    </source>
</evidence>
<dbReference type="Proteomes" id="UP000565078">
    <property type="component" value="Unassembled WGS sequence"/>
</dbReference>
<dbReference type="SUPFAM" id="SSF100950">
    <property type="entry name" value="NagB/RpiA/CoA transferase-like"/>
    <property type="match status" value="1"/>
</dbReference>
<dbReference type="PANTHER" id="PTHR36179">
    <property type="entry name" value="LUD_DOM DOMAIN-CONTAINING PROTEIN"/>
    <property type="match status" value="1"/>
</dbReference>
<dbReference type="Gene3D" id="3.40.50.10420">
    <property type="entry name" value="NagB/RpiA/CoA transferase-like"/>
    <property type="match status" value="1"/>
</dbReference>
<proteinExistence type="predicted"/>
<comment type="caution">
    <text evidence="2">The sequence shown here is derived from an EMBL/GenBank/DDBJ whole genome shotgun (WGS) entry which is preliminary data.</text>
</comment>
<dbReference type="InterPro" id="IPR024185">
    <property type="entry name" value="FTHF_cligase-like_sf"/>
</dbReference>
<evidence type="ECO:0000259" key="1">
    <source>
        <dbReference type="Pfam" id="PF02589"/>
    </source>
</evidence>
<name>A0A7J4J1M6_9ARCH</name>
<evidence type="ECO:0000313" key="3">
    <source>
        <dbReference type="Proteomes" id="UP000565078"/>
    </source>
</evidence>
<sequence length="203" mass="22421">MGDWDRLPDKKTVEEVAENMRRRGIEVLIAGSGAQALEIIKERIPQGQSVMNGTSTTLEQIGFMDHLAGNAHGWKSLHAEVLAENDNAKRSDLRRKAQAADYFLASVNAISKNGELVSCDQSGSRVGAYLFAAKHLLLVAGCQKITENLEMAMRRVREYAFPLEDERAKKAYGVGSSTSKWAILEKDTPGRTLLILVEEKLGY</sequence>
<dbReference type="InterPro" id="IPR037171">
    <property type="entry name" value="NagB/RpiA_transferase-like"/>
</dbReference>
<dbReference type="Pfam" id="PF02589">
    <property type="entry name" value="LUD_dom"/>
    <property type="match status" value="1"/>
</dbReference>
<dbReference type="InterPro" id="IPR003741">
    <property type="entry name" value="LUD_dom"/>
</dbReference>
<dbReference type="AlphaFoldDB" id="A0A7J4J1M6"/>
<dbReference type="EMBL" id="DUGC01000106">
    <property type="protein sequence ID" value="HIH10305.1"/>
    <property type="molecule type" value="Genomic_DNA"/>
</dbReference>
<reference evidence="3" key="1">
    <citation type="journal article" date="2020" name="bioRxiv">
        <title>A rank-normalized archaeal taxonomy based on genome phylogeny resolves widespread incomplete and uneven classifications.</title>
        <authorList>
            <person name="Rinke C."/>
            <person name="Chuvochina M."/>
            <person name="Mussig A.J."/>
            <person name="Chaumeil P.-A."/>
            <person name="Waite D.W."/>
            <person name="Whitman W.B."/>
            <person name="Parks D.H."/>
            <person name="Hugenholtz P."/>
        </authorList>
    </citation>
    <scope>NUCLEOTIDE SEQUENCE [LARGE SCALE GENOMIC DNA]</scope>
</reference>
<protein>
    <submittedName>
        <fullName evidence="2">LUD domain-containing protein</fullName>
    </submittedName>
</protein>